<sequence>MTEDFDLEAITGTFDTSSIRIYNSYFVSTRIISCIKTTINFCCELGLIRLDRTCSRCRKPCKLVKEKRKEDARFPLTFRCYNRKCILYNRYLSIRSGTFFEGAHIWVQEVILMASIFCFGKYDYESLIYQCNIRDDETLLSTRSISDWLTFFREVCIFAVCDHTNGKIGGPGLVVEVDEAKFGKRKSNVGRIVDGQWVVGGICRETQDVFLVPCPENRRIAICLLNIIQNNINPGSIIITDCWKGYDSLTESGWNHYTVNHSYNFIDPNSGAHTQNIESLWWQVKRSLPDTHTRKDGHLIYHFGEFLYRRKFFTDMPKSLLTFLKHAAELYPPPI</sequence>
<dbReference type="AlphaFoldDB" id="A0A0C2MZ08"/>
<dbReference type="PANTHER" id="PTHR47163">
    <property type="entry name" value="DDE_TNP_IS1595 DOMAIN-CONTAINING PROTEIN"/>
    <property type="match status" value="1"/>
</dbReference>
<dbReference type="InterPro" id="IPR024445">
    <property type="entry name" value="Tnp_ISXO2-like"/>
</dbReference>
<dbReference type="OMA" id="QNICNEA"/>
<evidence type="ECO:0000259" key="1">
    <source>
        <dbReference type="SMART" id="SM01126"/>
    </source>
</evidence>
<gene>
    <name evidence="2" type="ORF">RF11_13263</name>
</gene>
<dbReference type="InterPro" id="IPR053164">
    <property type="entry name" value="IS1016-like_transposase"/>
</dbReference>
<dbReference type="Proteomes" id="UP000031668">
    <property type="component" value="Unassembled WGS sequence"/>
</dbReference>
<dbReference type="Pfam" id="PF12762">
    <property type="entry name" value="DDE_Tnp_IS1595"/>
    <property type="match status" value="1"/>
</dbReference>
<feature type="domain" description="ISXO2-like transposase" evidence="1">
    <location>
        <begin position="167"/>
        <end position="311"/>
    </location>
</feature>
<reference evidence="2 3" key="1">
    <citation type="journal article" date="2014" name="Genome Biol. Evol.">
        <title>The genome of the myxosporean Thelohanellus kitauei shows adaptations to nutrient acquisition within its fish host.</title>
        <authorList>
            <person name="Yang Y."/>
            <person name="Xiong J."/>
            <person name="Zhou Z."/>
            <person name="Huo F."/>
            <person name="Miao W."/>
            <person name="Ran C."/>
            <person name="Liu Y."/>
            <person name="Zhang J."/>
            <person name="Feng J."/>
            <person name="Wang M."/>
            <person name="Wang M."/>
            <person name="Wang L."/>
            <person name="Yao B."/>
        </authorList>
    </citation>
    <scope>NUCLEOTIDE SEQUENCE [LARGE SCALE GENOMIC DNA]</scope>
    <source>
        <strain evidence="2">Wuqing</strain>
    </source>
</reference>
<dbReference type="OrthoDB" id="10067637at2759"/>
<accession>A0A0C2MZ08</accession>
<keyword evidence="3" id="KW-1185">Reference proteome</keyword>
<dbReference type="PANTHER" id="PTHR47163:SF2">
    <property type="entry name" value="SI:DKEY-17M8.2"/>
    <property type="match status" value="1"/>
</dbReference>
<dbReference type="EMBL" id="JWZT01001163">
    <property type="protein sequence ID" value="KII72566.1"/>
    <property type="molecule type" value="Genomic_DNA"/>
</dbReference>
<dbReference type="NCBIfam" id="NF033547">
    <property type="entry name" value="transpos_IS1595"/>
    <property type="match status" value="1"/>
</dbReference>
<name>A0A0C2MZ08_THEKT</name>
<proteinExistence type="predicted"/>
<evidence type="ECO:0000313" key="2">
    <source>
        <dbReference type="EMBL" id="KII72566.1"/>
    </source>
</evidence>
<comment type="caution">
    <text evidence="2">The sequence shown here is derived from an EMBL/GenBank/DDBJ whole genome shotgun (WGS) entry which is preliminary data.</text>
</comment>
<evidence type="ECO:0000313" key="3">
    <source>
        <dbReference type="Proteomes" id="UP000031668"/>
    </source>
</evidence>
<protein>
    <recommendedName>
        <fullName evidence="1">ISXO2-like transposase domain-containing protein</fullName>
    </recommendedName>
</protein>
<organism evidence="2 3">
    <name type="scientific">Thelohanellus kitauei</name>
    <name type="common">Myxosporean</name>
    <dbReference type="NCBI Taxonomy" id="669202"/>
    <lineage>
        <taxon>Eukaryota</taxon>
        <taxon>Metazoa</taxon>
        <taxon>Cnidaria</taxon>
        <taxon>Myxozoa</taxon>
        <taxon>Myxosporea</taxon>
        <taxon>Bivalvulida</taxon>
        <taxon>Platysporina</taxon>
        <taxon>Myxobolidae</taxon>
        <taxon>Thelohanellus</taxon>
    </lineage>
</organism>
<dbReference type="SMART" id="SM01126">
    <property type="entry name" value="DDE_Tnp_IS1595"/>
    <property type="match status" value="1"/>
</dbReference>